<dbReference type="AlphaFoldDB" id="A0A5C7SR55"/>
<dbReference type="Gene3D" id="3.30.1370.70">
    <property type="entry name" value="Scaffold protein Nfu/NifU, N-terminal domain"/>
    <property type="match status" value="1"/>
</dbReference>
<dbReference type="GO" id="GO:0051536">
    <property type="term" value="F:iron-sulfur cluster binding"/>
    <property type="evidence" value="ECO:0007669"/>
    <property type="project" value="InterPro"/>
</dbReference>
<dbReference type="InterPro" id="IPR034904">
    <property type="entry name" value="FSCA_dom_sf"/>
</dbReference>
<dbReference type="SUPFAM" id="SSF117916">
    <property type="entry name" value="Fe-S cluster assembly (FSCA) domain-like"/>
    <property type="match status" value="1"/>
</dbReference>
<organism evidence="3 4">
    <name type="scientific">Thauera aminoaromatica</name>
    <dbReference type="NCBI Taxonomy" id="164330"/>
    <lineage>
        <taxon>Bacteria</taxon>
        <taxon>Pseudomonadati</taxon>
        <taxon>Pseudomonadota</taxon>
        <taxon>Betaproteobacteria</taxon>
        <taxon>Rhodocyclales</taxon>
        <taxon>Zoogloeaceae</taxon>
        <taxon>Thauera</taxon>
    </lineage>
</organism>
<dbReference type="GO" id="GO:0005506">
    <property type="term" value="F:iron ion binding"/>
    <property type="evidence" value="ECO:0007669"/>
    <property type="project" value="InterPro"/>
</dbReference>
<accession>A0A5C7SR55</accession>
<dbReference type="Proteomes" id="UP000321192">
    <property type="component" value="Unassembled WGS sequence"/>
</dbReference>
<sequence length="202" mass="21143">MPNVTAVMSTPNPLANKFMLDAPLYTGAPRHFSAGVAVVGDTLGESLLAVPGVVEIYCTGGFITITRDPGTPWSAIEPAVTELIEGHKARRVIGIANPAGPGGAAGAAIGAGEAVAEEPVEVEADDAELLMRINQILDEHIRPFLDQDGGGLDVVKLKEFTLTVRYKGACGGCPSSSTGTLFAINNLLQNYVDDRLLVEPIY</sequence>
<feature type="domain" description="Scaffold protein Nfu/NifU N-terminal" evidence="2">
    <location>
        <begin position="5"/>
        <end position="91"/>
    </location>
</feature>
<dbReference type="Gene3D" id="3.30.300.130">
    <property type="entry name" value="Fe-S cluster assembly (FSCA)"/>
    <property type="match status" value="1"/>
</dbReference>
<dbReference type="GO" id="GO:0016226">
    <property type="term" value="P:iron-sulfur cluster assembly"/>
    <property type="evidence" value="ECO:0007669"/>
    <property type="project" value="InterPro"/>
</dbReference>
<dbReference type="Pfam" id="PF01106">
    <property type="entry name" value="NifU"/>
    <property type="match status" value="1"/>
</dbReference>
<protein>
    <recommendedName>
        <fullName evidence="2">Scaffold protein Nfu/NifU N-terminal domain-containing protein</fullName>
    </recommendedName>
</protein>
<evidence type="ECO:0000313" key="3">
    <source>
        <dbReference type="EMBL" id="TXH86334.1"/>
    </source>
</evidence>
<dbReference type="InterPro" id="IPR001075">
    <property type="entry name" value="NIF_FeS_clus_asmbl_NifU_C"/>
</dbReference>
<dbReference type="InterPro" id="IPR014824">
    <property type="entry name" value="Nfu/NifU_N"/>
</dbReference>
<comment type="caution">
    <text evidence="3">The sequence shown here is derived from an EMBL/GenBank/DDBJ whole genome shotgun (WGS) entry which is preliminary data.</text>
</comment>
<dbReference type="Pfam" id="PF08712">
    <property type="entry name" value="Nfu_N"/>
    <property type="match status" value="1"/>
</dbReference>
<evidence type="ECO:0000256" key="1">
    <source>
        <dbReference type="ARBA" id="ARBA00006420"/>
    </source>
</evidence>
<dbReference type="PANTHER" id="PTHR11178">
    <property type="entry name" value="IRON-SULFUR CLUSTER SCAFFOLD PROTEIN NFU-RELATED"/>
    <property type="match status" value="1"/>
</dbReference>
<dbReference type="EMBL" id="SSFD01000111">
    <property type="protein sequence ID" value="TXH86334.1"/>
    <property type="molecule type" value="Genomic_DNA"/>
</dbReference>
<dbReference type="PANTHER" id="PTHR11178:SF1">
    <property type="entry name" value="NFU1 IRON-SULFUR CLUSTER SCAFFOLD HOMOLOG, MITOCHONDRIAL"/>
    <property type="match status" value="1"/>
</dbReference>
<dbReference type="SMART" id="SM00932">
    <property type="entry name" value="Nfu_N"/>
    <property type="match status" value="1"/>
</dbReference>
<dbReference type="InterPro" id="IPR036498">
    <property type="entry name" value="Nfu/NifU_N_sf"/>
</dbReference>
<dbReference type="SUPFAM" id="SSF110836">
    <property type="entry name" value="Hypothetical protein SAV1430"/>
    <property type="match status" value="1"/>
</dbReference>
<gene>
    <name evidence="3" type="ORF">E6Q80_07835</name>
</gene>
<name>A0A5C7SR55_THASP</name>
<evidence type="ECO:0000259" key="2">
    <source>
        <dbReference type="SMART" id="SM00932"/>
    </source>
</evidence>
<comment type="similarity">
    <text evidence="1">Belongs to the NifU family.</text>
</comment>
<proteinExistence type="inferred from homology"/>
<dbReference type="RefSeq" id="WP_276658076.1">
    <property type="nucleotide sequence ID" value="NZ_SSFD01000111.1"/>
</dbReference>
<reference evidence="3 4" key="1">
    <citation type="submission" date="2018-09" db="EMBL/GenBank/DDBJ databases">
        <title>Metagenome Assembled Genomes from an Advanced Water Purification Facility.</title>
        <authorList>
            <person name="Stamps B.W."/>
            <person name="Spear J.R."/>
        </authorList>
    </citation>
    <scope>NUCLEOTIDE SEQUENCE [LARGE SCALE GENOMIC DNA]</scope>
    <source>
        <strain evidence="3">Bin_27_1</strain>
    </source>
</reference>
<evidence type="ECO:0000313" key="4">
    <source>
        <dbReference type="Proteomes" id="UP000321192"/>
    </source>
</evidence>